<dbReference type="SUPFAM" id="SSF55729">
    <property type="entry name" value="Acyl-CoA N-acyltransferases (Nat)"/>
    <property type="match status" value="1"/>
</dbReference>
<feature type="compositionally biased region" description="Basic residues" evidence="1">
    <location>
        <begin position="279"/>
        <end position="289"/>
    </location>
</feature>
<accession>A0ABN3WQK1</accession>
<dbReference type="PANTHER" id="PTHR37817">
    <property type="entry name" value="N-ACETYLTRANSFERASE EIS"/>
    <property type="match status" value="1"/>
</dbReference>
<name>A0ABN3WQK1_STRTU</name>
<feature type="region of interest" description="Disordered" evidence="1">
    <location>
        <begin position="254"/>
        <end position="302"/>
    </location>
</feature>
<dbReference type="Proteomes" id="UP001501102">
    <property type="component" value="Unassembled WGS sequence"/>
</dbReference>
<dbReference type="PANTHER" id="PTHR37817:SF1">
    <property type="entry name" value="N-ACETYLTRANSFERASE EIS"/>
    <property type="match status" value="1"/>
</dbReference>
<evidence type="ECO:0000313" key="2">
    <source>
        <dbReference type="EMBL" id="GAA2924380.1"/>
    </source>
</evidence>
<gene>
    <name evidence="2" type="ORF">GCM10020221_20440</name>
</gene>
<dbReference type="Gene3D" id="3.40.630.30">
    <property type="match status" value="2"/>
</dbReference>
<sequence>MAASPSGRNGRNGGPPGEMKVRPPPPVSYRAAMSTATTIRTIDGTELGDWFLGVRTGFHISTPATKEEIEGRRGGIDFSRTQGAFDAAAAWAPSAASPSSSRCRRRGGPGERGHQRDRLGDAPPARPAQPMMERDLRAAKERGDTGATLLAAEYPIYGRFGFGPAAPIAVWEVDTARTGLDRRRSTPDDGGRLDFVDGATVRALAPALHERVRATRHGVVDRDERWWRFATGDLARPDWTEPFHVLHRRAGRHRRRAPHLHRRRDLVRQAPAEHGDRARPHRGHPRRGTRPVALPVDVRLGS</sequence>
<proteinExistence type="predicted"/>
<feature type="region of interest" description="Disordered" evidence="1">
    <location>
        <begin position="1"/>
        <end position="28"/>
    </location>
</feature>
<organism evidence="2 3">
    <name type="scientific">Streptomyces thioluteus</name>
    <dbReference type="NCBI Taxonomy" id="66431"/>
    <lineage>
        <taxon>Bacteria</taxon>
        <taxon>Bacillati</taxon>
        <taxon>Actinomycetota</taxon>
        <taxon>Actinomycetes</taxon>
        <taxon>Kitasatosporales</taxon>
        <taxon>Streptomycetaceae</taxon>
        <taxon>Streptomyces</taxon>
    </lineage>
</organism>
<dbReference type="InterPro" id="IPR016181">
    <property type="entry name" value="Acyl_CoA_acyltransferase"/>
</dbReference>
<dbReference type="InterPro" id="IPR051554">
    <property type="entry name" value="Acetyltransferase_Eis"/>
</dbReference>
<dbReference type="Pfam" id="PF13527">
    <property type="entry name" value="Acetyltransf_9"/>
    <property type="match status" value="1"/>
</dbReference>
<comment type="caution">
    <text evidence="2">The sequence shown here is derived from an EMBL/GenBank/DDBJ whole genome shotgun (WGS) entry which is preliminary data.</text>
</comment>
<feature type="region of interest" description="Disordered" evidence="1">
    <location>
        <begin position="91"/>
        <end position="130"/>
    </location>
</feature>
<feature type="compositionally biased region" description="Basic residues" evidence="1">
    <location>
        <begin position="254"/>
        <end position="265"/>
    </location>
</feature>
<keyword evidence="3" id="KW-1185">Reference proteome</keyword>
<feature type="compositionally biased region" description="Low complexity" evidence="1">
    <location>
        <begin position="91"/>
        <end position="101"/>
    </location>
</feature>
<dbReference type="EMBL" id="BAAAXZ010000078">
    <property type="protein sequence ID" value="GAA2924380.1"/>
    <property type="molecule type" value="Genomic_DNA"/>
</dbReference>
<protein>
    <submittedName>
        <fullName evidence="2">Uncharacterized protein</fullName>
    </submittedName>
</protein>
<evidence type="ECO:0000256" key="1">
    <source>
        <dbReference type="SAM" id="MobiDB-lite"/>
    </source>
</evidence>
<reference evidence="2 3" key="1">
    <citation type="journal article" date="2019" name="Int. J. Syst. Evol. Microbiol.">
        <title>The Global Catalogue of Microorganisms (GCM) 10K type strain sequencing project: providing services to taxonomists for standard genome sequencing and annotation.</title>
        <authorList>
            <consortium name="The Broad Institute Genomics Platform"/>
            <consortium name="The Broad Institute Genome Sequencing Center for Infectious Disease"/>
            <person name="Wu L."/>
            <person name="Ma J."/>
        </authorList>
    </citation>
    <scope>NUCLEOTIDE SEQUENCE [LARGE SCALE GENOMIC DNA]</scope>
    <source>
        <strain evidence="2 3">JCM 4087</strain>
    </source>
</reference>
<feature type="compositionally biased region" description="Basic and acidic residues" evidence="1">
    <location>
        <begin position="108"/>
        <end position="120"/>
    </location>
</feature>
<evidence type="ECO:0000313" key="3">
    <source>
        <dbReference type="Proteomes" id="UP001501102"/>
    </source>
</evidence>